<gene>
    <name evidence="11" type="ORF">PCOR1329_LOCUS60050</name>
</gene>
<evidence type="ECO:0000256" key="7">
    <source>
        <dbReference type="ARBA" id="ARBA00023014"/>
    </source>
</evidence>
<sequence length="808" mass="85846">MGPQLEVIERALRACESRSVALLESPTGTGKSIALLTAALAYQRRCFASRGAAPQIVYGVRTHAQLAQMVRELRKMPYRPRMAVIGSRDQLCTNLDVRAAAQRQRLPLNLACRQAARATFASPGLQRRGGPLEECACTQYARLGDAAHARRVHQQCGRQGALWDVEDLVKASQGTVDGGGCPYYTAHVLAGNAEIIFCPHNYVMDPAVSKCKSHHRERWSLKDRVVIMDEAHNLEQGCREAGSVKVSFVELRQLARPRRVAPRGAAPAPEGELRGPRALLPRGVCRAAAPAAVPPRPPRGAGRPWRRLGRGGGAARGPEPRVGPPGAPASCLLRPSDFLATAGLAEWGVLGRAVEELGVELADRLLRAQGQGEGEGEDAALLGALGRLLELQAKLGLAAQHHGSYVVGIGSEPGGRSFAAWLMSPGVISGDPSEAHAVLLASGTLAPLRALSAELAASAAFRGRALPEGPLQAPHVIGRAQLLVSVLPRFLGSGRPAMSTFENWRRESYLADMGSTIASLAEEIPAGVLCFFPSYAVIEACVCAWRSSACGIWARLERCKGAVVVEPRGSDQLAAVRAAYTAAARSPRGALCLSVYRGKMSEGLSFDDDLCRGIVCAGVPYPQSTDPLVIAKRRWNDARRQLGDTAGLSGEEWYSLQAYRAVNQAVGRCIRHRADYGAVVLLDARWAGRGEHARGLRRHLAGWLQPFVEEPSPAASPGAGLGARLRGAAGDWALARGPEVQVAGGAAFRAAFQPHARGTRLGQALRAAEAPGGRCKRPRTGEEQQHRPLLPVLGGATQSTLGGATPSQ</sequence>
<keyword evidence="2" id="KW-0547">Nucleotide-binding</keyword>
<keyword evidence="12" id="KW-1185">Reference proteome</keyword>
<feature type="region of interest" description="Disordered" evidence="9">
    <location>
        <begin position="289"/>
        <end position="327"/>
    </location>
</feature>
<evidence type="ECO:0000313" key="11">
    <source>
        <dbReference type="EMBL" id="CAK0875366.1"/>
    </source>
</evidence>
<name>A0ABN9VPX6_9DINO</name>
<evidence type="ECO:0000256" key="8">
    <source>
        <dbReference type="ARBA" id="ARBA00023235"/>
    </source>
</evidence>
<dbReference type="Proteomes" id="UP001189429">
    <property type="component" value="Unassembled WGS sequence"/>
</dbReference>
<keyword evidence="6" id="KW-0408">Iron</keyword>
<protein>
    <recommendedName>
        <fullName evidence="10">Helicase ATP-binding domain-containing protein</fullName>
    </recommendedName>
</protein>
<feature type="domain" description="Helicase ATP-binding" evidence="10">
    <location>
        <begin position="1"/>
        <end position="285"/>
    </location>
</feature>
<dbReference type="EMBL" id="CAUYUJ010017504">
    <property type="protein sequence ID" value="CAK0875366.1"/>
    <property type="molecule type" value="Genomic_DNA"/>
</dbReference>
<dbReference type="SMART" id="SM00488">
    <property type="entry name" value="DEXDc2"/>
    <property type="match status" value="1"/>
</dbReference>
<dbReference type="SUPFAM" id="SSF52540">
    <property type="entry name" value="P-loop containing nucleoside triphosphate hydrolases"/>
    <property type="match status" value="1"/>
</dbReference>
<dbReference type="CDD" id="cd18788">
    <property type="entry name" value="SF2_C_XPD"/>
    <property type="match status" value="1"/>
</dbReference>
<dbReference type="InterPro" id="IPR006554">
    <property type="entry name" value="Helicase-like_DEXD_c2"/>
</dbReference>
<evidence type="ECO:0000259" key="10">
    <source>
        <dbReference type="PROSITE" id="PS51193"/>
    </source>
</evidence>
<evidence type="ECO:0000256" key="6">
    <source>
        <dbReference type="ARBA" id="ARBA00023004"/>
    </source>
</evidence>
<dbReference type="InterPro" id="IPR027417">
    <property type="entry name" value="P-loop_NTPase"/>
</dbReference>
<organism evidence="11 12">
    <name type="scientific">Prorocentrum cordatum</name>
    <dbReference type="NCBI Taxonomy" id="2364126"/>
    <lineage>
        <taxon>Eukaryota</taxon>
        <taxon>Sar</taxon>
        <taxon>Alveolata</taxon>
        <taxon>Dinophyceae</taxon>
        <taxon>Prorocentrales</taxon>
        <taxon>Prorocentraceae</taxon>
        <taxon>Prorocentrum</taxon>
    </lineage>
</organism>
<reference evidence="11" key="1">
    <citation type="submission" date="2023-10" db="EMBL/GenBank/DDBJ databases">
        <authorList>
            <person name="Chen Y."/>
            <person name="Shah S."/>
            <person name="Dougan E. K."/>
            <person name="Thang M."/>
            <person name="Chan C."/>
        </authorList>
    </citation>
    <scope>NUCLEOTIDE SEQUENCE [LARGE SCALE GENOMIC DNA]</scope>
</reference>
<keyword evidence="3" id="KW-0378">Hydrolase</keyword>
<evidence type="ECO:0000256" key="1">
    <source>
        <dbReference type="ARBA" id="ARBA00022723"/>
    </source>
</evidence>
<keyword evidence="4" id="KW-0347">Helicase</keyword>
<evidence type="ECO:0000256" key="9">
    <source>
        <dbReference type="SAM" id="MobiDB-lite"/>
    </source>
</evidence>
<proteinExistence type="predicted"/>
<accession>A0ABN9VPX6</accession>
<evidence type="ECO:0000256" key="5">
    <source>
        <dbReference type="ARBA" id="ARBA00022840"/>
    </source>
</evidence>
<comment type="caution">
    <text evidence="11">The sequence shown here is derived from an EMBL/GenBank/DDBJ whole genome shotgun (WGS) entry which is preliminary data.</text>
</comment>
<dbReference type="InterPro" id="IPR014013">
    <property type="entry name" value="Helic_SF1/SF2_ATP-bd_DinG/Rad3"/>
</dbReference>
<evidence type="ECO:0000313" key="12">
    <source>
        <dbReference type="Proteomes" id="UP001189429"/>
    </source>
</evidence>
<dbReference type="Pfam" id="PF13307">
    <property type="entry name" value="Helicase_C_2"/>
    <property type="match status" value="1"/>
</dbReference>
<feature type="region of interest" description="Disordered" evidence="9">
    <location>
        <begin position="766"/>
        <end position="808"/>
    </location>
</feature>
<feature type="compositionally biased region" description="Polar residues" evidence="9">
    <location>
        <begin position="796"/>
        <end position="808"/>
    </location>
</feature>
<dbReference type="Pfam" id="PF06733">
    <property type="entry name" value="DEAD_2"/>
    <property type="match status" value="1"/>
</dbReference>
<keyword evidence="1" id="KW-0479">Metal-binding</keyword>
<dbReference type="PANTHER" id="PTHR11472">
    <property type="entry name" value="DNA REPAIR DEAD HELICASE RAD3/XP-D SUBFAMILY MEMBER"/>
    <property type="match status" value="1"/>
</dbReference>
<dbReference type="PROSITE" id="PS51193">
    <property type="entry name" value="HELICASE_ATP_BIND_2"/>
    <property type="match status" value="1"/>
</dbReference>
<dbReference type="PANTHER" id="PTHR11472:SF47">
    <property type="entry name" value="FANCONI ANEMIA GROUP J PROTEIN"/>
    <property type="match status" value="1"/>
</dbReference>
<dbReference type="InterPro" id="IPR010614">
    <property type="entry name" value="RAD3-like_helicase_DEAD"/>
</dbReference>
<evidence type="ECO:0000256" key="2">
    <source>
        <dbReference type="ARBA" id="ARBA00022741"/>
    </source>
</evidence>
<dbReference type="SMART" id="SM00491">
    <property type="entry name" value="HELICc2"/>
    <property type="match status" value="1"/>
</dbReference>
<dbReference type="InterPro" id="IPR006555">
    <property type="entry name" value="ATP-dep_Helicase_C"/>
</dbReference>
<evidence type="ECO:0000256" key="3">
    <source>
        <dbReference type="ARBA" id="ARBA00022801"/>
    </source>
</evidence>
<keyword evidence="5" id="KW-0067">ATP-binding</keyword>
<keyword evidence="7" id="KW-0411">Iron-sulfur</keyword>
<dbReference type="Gene3D" id="3.40.50.300">
    <property type="entry name" value="P-loop containing nucleotide triphosphate hydrolases"/>
    <property type="match status" value="2"/>
</dbReference>
<dbReference type="InterPro" id="IPR045028">
    <property type="entry name" value="DinG/Rad3-like"/>
</dbReference>
<keyword evidence="8" id="KW-0413">Isomerase</keyword>
<evidence type="ECO:0000256" key="4">
    <source>
        <dbReference type="ARBA" id="ARBA00022806"/>
    </source>
</evidence>